<feature type="non-terminal residue" evidence="1">
    <location>
        <position position="1"/>
    </location>
</feature>
<dbReference type="VEuPathDB" id="FungiDB:VP01_8640g1"/>
<reference evidence="1 2" key="1">
    <citation type="submission" date="2015-08" db="EMBL/GenBank/DDBJ databases">
        <title>Next Generation Sequencing and Analysis of the Genome of Puccinia sorghi L Schw, the Causal Agent of Maize Common Rust.</title>
        <authorList>
            <person name="Rochi L."/>
            <person name="Burguener G."/>
            <person name="Darino M."/>
            <person name="Turjanski A."/>
            <person name="Kreff E."/>
            <person name="Dieguez M.J."/>
            <person name="Sacco F."/>
        </authorList>
    </citation>
    <scope>NUCLEOTIDE SEQUENCE [LARGE SCALE GENOMIC DNA]</scope>
    <source>
        <strain evidence="1 2">RO10H11247</strain>
    </source>
</reference>
<accession>A0A0L6U8X1</accession>
<feature type="non-terminal residue" evidence="1">
    <location>
        <position position="243"/>
    </location>
</feature>
<proteinExistence type="predicted"/>
<dbReference type="AlphaFoldDB" id="A0A0L6U8X1"/>
<sequence length="243" mass="28595">KTWEKQLQPTSTEASPPNRFTMLLQQAITHPVLEKPQKKARNSRCRENCILYDLDSSNTQRMSCWFPQDEANYENKVWNFVPQVRIDLSIVVDFESLLTNPWLFLSFQPSRITFKLIHKTLDPFGVDNWSKRARKTLKIGDYVVWIHQCLVPQDSPIYFHITNNDPNHIGYYYLQLFKLCGGMTRRTSSDQRTETIHMAGYQIKLIAQYNPKSTNPTVAHLFTKSTQNQKIECLWSQLMKQYN</sequence>
<protein>
    <submittedName>
        <fullName evidence="1">Uncharacterized protein</fullName>
    </submittedName>
</protein>
<dbReference type="OrthoDB" id="2505297at2759"/>
<gene>
    <name evidence="1" type="ORF">VP01_8640g1</name>
</gene>
<dbReference type="PANTHER" id="PTHR46177:SF1">
    <property type="entry name" value="INTEGRASE CATALYTIC DOMAIN-CONTAINING PROTEIN"/>
    <property type="match status" value="1"/>
</dbReference>
<dbReference type="STRING" id="27349.A0A0L6U8X1"/>
<name>A0A0L6U8X1_9BASI</name>
<dbReference type="PANTHER" id="PTHR46177">
    <property type="entry name" value="INTEGRASE CATALYTIC DOMAIN-CONTAINING PROTEIN"/>
    <property type="match status" value="1"/>
</dbReference>
<dbReference type="EMBL" id="LAVV01014205">
    <property type="protein sequence ID" value="KNZ44951.1"/>
    <property type="molecule type" value="Genomic_DNA"/>
</dbReference>
<organism evidence="1 2">
    <name type="scientific">Puccinia sorghi</name>
    <dbReference type="NCBI Taxonomy" id="27349"/>
    <lineage>
        <taxon>Eukaryota</taxon>
        <taxon>Fungi</taxon>
        <taxon>Dikarya</taxon>
        <taxon>Basidiomycota</taxon>
        <taxon>Pucciniomycotina</taxon>
        <taxon>Pucciniomycetes</taxon>
        <taxon>Pucciniales</taxon>
        <taxon>Pucciniaceae</taxon>
        <taxon>Puccinia</taxon>
    </lineage>
</organism>
<comment type="caution">
    <text evidence="1">The sequence shown here is derived from an EMBL/GenBank/DDBJ whole genome shotgun (WGS) entry which is preliminary data.</text>
</comment>
<evidence type="ECO:0000313" key="1">
    <source>
        <dbReference type="EMBL" id="KNZ44951.1"/>
    </source>
</evidence>
<keyword evidence="2" id="KW-1185">Reference proteome</keyword>
<evidence type="ECO:0000313" key="2">
    <source>
        <dbReference type="Proteomes" id="UP000037035"/>
    </source>
</evidence>
<dbReference type="Proteomes" id="UP000037035">
    <property type="component" value="Unassembled WGS sequence"/>
</dbReference>